<reference evidence="1 4" key="2">
    <citation type="submission" date="2020-10" db="EMBL/GenBank/DDBJ databases">
        <title>Complete genome of Cruoricapor ignavus strain M1214 isolated from the blood culture of a febrile patient.</title>
        <authorList>
            <person name="Guglielmino C.J.D."/>
        </authorList>
    </citation>
    <scope>NUCLEOTIDE SEQUENCE [LARGE SCALE GENOMIC DNA]</scope>
    <source>
        <strain evidence="1 4">M1214</strain>
    </source>
</reference>
<dbReference type="InterPro" id="IPR010664">
    <property type="entry name" value="LipoPS_assembly_LptC-rel"/>
</dbReference>
<evidence type="ECO:0000313" key="3">
    <source>
        <dbReference type="Proteomes" id="UP000184335"/>
    </source>
</evidence>
<reference evidence="2 3" key="1">
    <citation type="submission" date="2016-11" db="EMBL/GenBank/DDBJ databases">
        <authorList>
            <person name="Jaros S."/>
            <person name="Januszkiewicz K."/>
            <person name="Wedrychowicz H."/>
        </authorList>
    </citation>
    <scope>NUCLEOTIDE SEQUENCE [LARGE SCALE GENOMIC DNA]</scope>
    <source>
        <strain evidence="2 3">DSM 25479</strain>
    </source>
</reference>
<dbReference type="Pfam" id="PF06835">
    <property type="entry name" value="LptC"/>
    <property type="match status" value="1"/>
</dbReference>
<dbReference type="OrthoDB" id="9812080at2"/>
<name>A0A1M6BLW4_9FLAO</name>
<organism evidence="2 3">
    <name type="scientific">Cruoricaptor ignavus</name>
    <dbReference type="NCBI Taxonomy" id="1118202"/>
    <lineage>
        <taxon>Bacteria</taxon>
        <taxon>Pseudomonadati</taxon>
        <taxon>Bacteroidota</taxon>
        <taxon>Flavobacteriia</taxon>
        <taxon>Flavobacteriales</taxon>
        <taxon>Weeksellaceae</taxon>
        <taxon>Cruoricaptor</taxon>
    </lineage>
</organism>
<keyword evidence="3" id="KW-1185">Reference proteome</keyword>
<evidence type="ECO:0000313" key="2">
    <source>
        <dbReference type="EMBL" id="SHI49694.1"/>
    </source>
</evidence>
<accession>A0A1M6BLW4</accession>
<dbReference type="KEGG" id="civ:IMZ16_01710"/>
<protein>
    <submittedName>
        <fullName evidence="1">LPS export ABC transporter periplasmic protein LptC</fullName>
    </submittedName>
    <submittedName>
        <fullName evidence="2">Lipopolysaccharide-assembly, LptC-related</fullName>
    </submittedName>
</protein>
<dbReference type="AlphaFoldDB" id="A0A1M6BLW4"/>
<dbReference type="EMBL" id="CP063145">
    <property type="protein sequence ID" value="QOR74808.1"/>
    <property type="molecule type" value="Genomic_DNA"/>
</dbReference>
<evidence type="ECO:0000313" key="1">
    <source>
        <dbReference type="EMBL" id="QOR74808.1"/>
    </source>
</evidence>
<gene>
    <name evidence="1" type="primary">lptC</name>
    <name evidence="1" type="ORF">IMZ16_01710</name>
    <name evidence="2" type="ORF">SAMN05443429_10252</name>
</gene>
<dbReference type="STRING" id="1118202.SAMN05443429_10252"/>
<dbReference type="Proteomes" id="UP000593605">
    <property type="component" value="Chromosome"/>
</dbReference>
<dbReference type="EMBL" id="FQYI01000002">
    <property type="protein sequence ID" value="SHI49694.1"/>
    <property type="molecule type" value="Genomic_DNA"/>
</dbReference>
<evidence type="ECO:0000313" key="4">
    <source>
        <dbReference type="Proteomes" id="UP000593605"/>
    </source>
</evidence>
<proteinExistence type="predicted"/>
<sequence>MPRCAKYIFQAMVSVAFLVSCEEELKKKDRRNNKNFPTETILNANIIRNDSGYVNLRFRAPILEKYSLVDSPYVEAKKGIYLEYFDKKKPEIPGRIWAKYARMNELAQFYTATGDVKIITNDGQTFETQRIFWDQKNHKMFTRDTVFVTDKDGSTLVGANGLTARDDFSEFTFFNNSGTFSSKEIPSAGK</sequence>
<dbReference type="Proteomes" id="UP000184335">
    <property type="component" value="Unassembled WGS sequence"/>
</dbReference>
<dbReference type="PROSITE" id="PS51257">
    <property type="entry name" value="PROKAR_LIPOPROTEIN"/>
    <property type="match status" value="1"/>
</dbReference>